<feature type="compositionally biased region" description="Basic residues" evidence="1">
    <location>
        <begin position="297"/>
        <end position="306"/>
    </location>
</feature>
<proteinExistence type="predicted"/>
<dbReference type="Proteomes" id="UP001189429">
    <property type="component" value="Unassembled WGS sequence"/>
</dbReference>
<dbReference type="EMBL" id="CAUYUJ010016543">
    <property type="protein sequence ID" value="CAK0866513.1"/>
    <property type="molecule type" value="Genomic_DNA"/>
</dbReference>
<accession>A0ABN9V384</accession>
<evidence type="ECO:0000256" key="1">
    <source>
        <dbReference type="SAM" id="MobiDB-lite"/>
    </source>
</evidence>
<keyword evidence="3" id="KW-1185">Reference proteome</keyword>
<feature type="region of interest" description="Disordered" evidence="1">
    <location>
        <begin position="1"/>
        <end position="30"/>
    </location>
</feature>
<feature type="region of interest" description="Disordered" evidence="1">
    <location>
        <begin position="270"/>
        <end position="402"/>
    </location>
</feature>
<sequence>MATPPPPAGSLHPPRRRKRAKQGQFDALQETGSQKSVRICGSLSGGPAIKCSFKCGAIKGVTRCPVNPEEVIKWEYEDGGADSLCAAVFRAKYKHTESREEVADKMGKDMEYRTGFLDHRSNLVDRRKRGKRGFSRDRNDQKLTTTDRYSEELLPPPPDVLPVKEYEKRFDPRLMKKAGHFVKKVNGRKVVVMPQPEGTPWKLQQVYANDLKRAEILADGDESGIESDDDVCHEKFSDLLKKKTDAIAEASKGKSFAELLQMAGVEKDAPQAEVAEAEHEQGARGADDGMLKSASDKKKKKRKRHKGWGDFTSSASEDAAQRPRARGGGTRATKQTTPKEKGENPPPRRAVGSRRSSAPTPPAREPTVAPGDTVATGPAEVAPEGGRGRRGRKKIPTAENASREHEMFNKATPMSPFFSDDQRKTTQRCIKRYIMGADEELKVVGEGPARTELQTHERTLMYIETGMRAHQVYHGVDSTEKDRAPGFLMLWDQIVELCTEEPAIEIRCGHLWDTFMEARCAMANVLPFLPELTPQAISRKYPQMQPDDVRKCQRYNIRAMLANFLGSTMQLDPARKALLGALDPFVEKNATSSLDDEALDDEVKKCWLVVAGCDRPGEVPDEAEVVALEGVISFFQTFDTSAHLLGQFKSHTRLGGLIFDSALKRKDDARAQLSTAADLKERVGMMRTMVNEGVLNKGVGELLASAQAVQAAGQRREADWLQKDMRALSSGIERCWMKLSAEISELWIGVFGPKKSTDADVPYLNNVLESMKTPCDLEVSPELAQELREFQTALPWLAVMISWFSNIDILRKAQGGDIGASDLPLPDLQELAKLMQRENYDRIDAYIERLRGKGFMSPDFASSITSQPVSSEFKGSLPDATPPPRLALQEIGNQLMAKLLGDTRASRLNINAAFMRCVSIASKPAVTLAPEERESILSLSIEADCRAVTDGMMWSNAVLVQVDFLGRFVALTKAVVTAAQHATLPSHVGAVKALASALGAVEAQLSVFSHWGSIGDVDFPASSGIADALLQWGRGLQKSLDAEWGKCLKAAADNAKGALPPTVLVNNAQLLANTDLQRQLLDNPESKTWVAIISGLSDKLVSLKGLSSQGVKLSKPLRECYADASAVKVRGKTAVAVHYCIGKLKKLIDDGHQEDPVKRDEMAQKCTAQVEKIKAELPEYLTKMLDAMAIKKETAEQAAGEP</sequence>
<evidence type="ECO:0008006" key="4">
    <source>
        <dbReference type="Google" id="ProtNLM"/>
    </source>
</evidence>
<feature type="region of interest" description="Disordered" evidence="1">
    <location>
        <begin position="127"/>
        <end position="160"/>
    </location>
</feature>
<feature type="compositionally biased region" description="Basic and acidic residues" evidence="1">
    <location>
        <begin position="270"/>
        <end position="296"/>
    </location>
</feature>
<evidence type="ECO:0000313" key="3">
    <source>
        <dbReference type="Proteomes" id="UP001189429"/>
    </source>
</evidence>
<comment type="caution">
    <text evidence="2">The sequence shown here is derived from an EMBL/GenBank/DDBJ whole genome shotgun (WGS) entry which is preliminary data.</text>
</comment>
<protein>
    <recommendedName>
        <fullName evidence="4">Exocyst complex component Sec6</fullName>
    </recommendedName>
</protein>
<name>A0ABN9V384_9DINO</name>
<reference evidence="2" key="1">
    <citation type="submission" date="2023-10" db="EMBL/GenBank/DDBJ databases">
        <authorList>
            <person name="Chen Y."/>
            <person name="Shah S."/>
            <person name="Dougan E. K."/>
            <person name="Thang M."/>
            <person name="Chan C."/>
        </authorList>
    </citation>
    <scope>NUCLEOTIDE SEQUENCE [LARGE SCALE GENOMIC DNA]</scope>
</reference>
<evidence type="ECO:0000313" key="2">
    <source>
        <dbReference type="EMBL" id="CAK0866513.1"/>
    </source>
</evidence>
<organism evidence="2 3">
    <name type="scientific">Prorocentrum cordatum</name>
    <dbReference type="NCBI Taxonomy" id="2364126"/>
    <lineage>
        <taxon>Eukaryota</taxon>
        <taxon>Sar</taxon>
        <taxon>Alveolata</taxon>
        <taxon>Dinophyceae</taxon>
        <taxon>Prorocentrales</taxon>
        <taxon>Prorocentraceae</taxon>
        <taxon>Prorocentrum</taxon>
    </lineage>
</organism>
<gene>
    <name evidence="2" type="ORF">PCOR1329_LOCUS53674</name>
</gene>